<keyword evidence="1" id="KW-1133">Transmembrane helix</keyword>
<comment type="caution">
    <text evidence="2">The sequence shown here is derived from an EMBL/GenBank/DDBJ whole genome shotgun (WGS) entry which is preliminary data.</text>
</comment>
<keyword evidence="1" id="KW-0812">Transmembrane</keyword>
<dbReference type="AlphaFoldDB" id="A0AAQ4F889"/>
<keyword evidence="3" id="KW-1185">Reference proteome</keyword>
<evidence type="ECO:0000313" key="3">
    <source>
        <dbReference type="Proteomes" id="UP001321473"/>
    </source>
</evidence>
<dbReference type="EMBL" id="JARKHS020005930">
    <property type="protein sequence ID" value="KAK8783051.1"/>
    <property type="molecule type" value="Genomic_DNA"/>
</dbReference>
<feature type="transmembrane region" description="Helical" evidence="1">
    <location>
        <begin position="15"/>
        <end position="41"/>
    </location>
</feature>
<dbReference type="Proteomes" id="UP001321473">
    <property type="component" value="Unassembled WGS sequence"/>
</dbReference>
<evidence type="ECO:0000313" key="2">
    <source>
        <dbReference type="EMBL" id="KAK8783051.1"/>
    </source>
</evidence>
<keyword evidence="1" id="KW-0472">Membrane</keyword>
<sequence>MCVHLHVSGDACFHLTVLFLVCLYNKAFLITTHSLVVCYFLPTSDSLLHEKLGLFAAGNTSPNNYTVKPQ</sequence>
<name>A0AAQ4F889_AMBAM</name>
<proteinExistence type="predicted"/>
<reference evidence="2 3" key="1">
    <citation type="journal article" date="2023" name="Arcadia Sci">
        <title>De novo assembly of a long-read Amblyomma americanum tick genome.</title>
        <authorList>
            <person name="Chou S."/>
            <person name="Poskanzer K.E."/>
            <person name="Rollins M."/>
            <person name="Thuy-Boun P.S."/>
        </authorList>
    </citation>
    <scope>NUCLEOTIDE SEQUENCE [LARGE SCALE GENOMIC DNA]</scope>
    <source>
        <strain evidence="2">F_SG_1</strain>
        <tissue evidence="2">Salivary glands</tissue>
    </source>
</reference>
<gene>
    <name evidence="2" type="ORF">V5799_015609</name>
</gene>
<organism evidence="2 3">
    <name type="scientific">Amblyomma americanum</name>
    <name type="common">Lone star tick</name>
    <dbReference type="NCBI Taxonomy" id="6943"/>
    <lineage>
        <taxon>Eukaryota</taxon>
        <taxon>Metazoa</taxon>
        <taxon>Ecdysozoa</taxon>
        <taxon>Arthropoda</taxon>
        <taxon>Chelicerata</taxon>
        <taxon>Arachnida</taxon>
        <taxon>Acari</taxon>
        <taxon>Parasitiformes</taxon>
        <taxon>Ixodida</taxon>
        <taxon>Ixodoidea</taxon>
        <taxon>Ixodidae</taxon>
        <taxon>Amblyomminae</taxon>
        <taxon>Amblyomma</taxon>
    </lineage>
</organism>
<evidence type="ECO:0000256" key="1">
    <source>
        <dbReference type="SAM" id="Phobius"/>
    </source>
</evidence>
<protein>
    <submittedName>
        <fullName evidence="2">Uncharacterized protein</fullName>
    </submittedName>
</protein>
<accession>A0AAQ4F889</accession>